<keyword evidence="2" id="KW-1185">Reference proteome</keyword>
<dbReference type="EMBL" id="KN835773">
    <property type="protein sequence ID" value="KIK34315.1"/>
    <property type="molecule type" value="Genomic_DNA"/>
</dbReference>
<evidence type="ECO:0000313" key="2">
    <source>
        <dbReference type="Proteomes" id="UP000054485"/>
    </source>
</evidence>
<organism evidence="1 2">
    <name type="scientific">Suillus luteus UH-Slu-Lm8-n1</name>
    <dbReference type="NCBI Taxonomy" id="930992"/>
    <lineage>
        <taxon>Eukaryota</taxon>
        <taxon>Fungi</taxon>
        <taxon>Dikarya</taxon>
        <taxon>Basidiomycota</taxon>
        <taxon>Agaricomycotina</taxon>
        <taxon>Agaricomycetes</taxon>
        <taxon>Agaricomycetidae</taxon>
        <taxon>Boletales</taxon>
        <taxon>Suillineae</taxon>
        <taxon>Suillaceae</taxon>
        <taxon>Suillus</taxon>
    </lineage>
</organism>
<reference evidence="2" key="2">
    <citation type="submission" date="2015-01" db="EMBL/GenBank/DDBJ databases">
        <title>Evolutionary Origins and Diversification of the Mycorrhizal Mutualists.</title>
        <authorList>
            <consortium name="DOE Joint Genome Institute"/>
            <consortium name="Mycorrhizal Genomics Consortium"/>
            <person name="Kohler A."/>
            <person name="Kuo A."/>
            <person name="Nagy L.G."/>
            <person name="Floudas D."/>
            <person name="Copeland A."/>
            <person name="Barry K.W."/>
            <person name="Cichocki N."/>
            <person name="Veneault-Fourrey C."/>
            <person name="LaButti K."/>
            <person name="Lindquist E.A."/>
            <person name="Lipzen A."/>
            <person name="Lundell T."/>
            <person name="Morin E."/>
            <person name="Murat C."/>
            <person name="Riley R."/>
            <person name="Ohm R."/>
            <person name="Sun H."/>
            <person name="Tunlid A."/>
            <person name="Henrissat B."/>
            <person name="Grigoriev I.V."/>
            <person name="Hibbett D.S."/>
            <person name="Martin F."/>
        </authorList>
    </citation>
    <scope>NUCLEOTIDE SEQUENCE [LARGE SCALE GENOMIC DNA]</scope>
    <source>
        <strain evidence="2">UH-Slu-Lm8-n1</strain>
    </source>
</reference>
<sequence>KATKILDQALKEIGLKNDEIENLALERSATYRNCRLEDIKLPLLEGHLKNVPMEENFRKEVAMDVDDDDGTQRPRQVQDVSHLLLSTSKFCTKRTSTTLHAFAVTSIYHSRSPILTLASFSPQHLT</sequence>
<reference evidence="1 2" key="1">
    <citation type="submission" date="2014-04" db="EMBL/GenBank/DDBJ databases">
        <authorList>
            <consortium name="DOE Joint Genome Institute"/>
            <person name="Kuo A."/>
            <person name="Ruytinx J."/>
            <person name="Rineau F."/>
            <person name="Colpaert J."/>
            <person name="Kohler A."/>
            <person name="Nagy L.G."/>
            <person name="Floudas D."/>
            <person name="Copeland A."/>
            <person name="Barry K.W."/>
            <person name="Cichocki N."/>
            <person name="Veneault-Fourrey C."/>
            <person name="LaButti K."/>
            <person name="Lindquist E.A."/>
            <person name="Lipzen A."/>
            <person name="Lundell T."/>
            <person name="Morin E."/>
            <person name="Murat C."/>
            <person name="Sun H."/>
            <person name="Tunlid A."/>
            <person name="Henrissat B."/>
            <person name="Grigoriev I.V."/>
            <person name="Hibbett D.S."/>
            <person name="Martin F."/>
            <person name="Nordberg H.P."/>
            <person name="Cantor M.N."/>
            <person name="Hua S.X."/>
        </authorList>
    </citation>
    <scope>NUCLEOTIDE SEQUENCE [LARGE SCALE GENOMIC DNA]</scope>
    <source>
        <strain evidence="1 2">UH-Slu-Lm8-n1</strain>
    </source>
</reference>
<accession>A0A0C9Z9X5</accession>
<proteinExistence type="predicted"/>
<dbReference type="Proteomes" id="UP000054485">
    <property type="component" value="Unassembled WGS sequence"/>
</dbReference>
<name>A0A0C9Z9X5_9AGAM</name>
<dbReference type="STRING" id="930992.A0A0C9Z9X5"/>
<dbReference type="AlphaFoldDB" id="A0A0C9Z9X5"/>
<gene>
    <name evidence="1" type="ORF">CY34DRAFT_786973</name>
</gene>
<dbReference type="HOGENOM" id="CLU_1987024_0_0_1"/>
<dbReference type="OrthoDB" id="2652635at2759"/>
<dbReference type="InParanoid" id="A0A0C9Z9X5"/>
<protein>
    <submittedName>
        <fullName evidence="1">Uncharacterized protein</fullName>
    </submittedName>
</protein>
<feature type="non-terminal residue" evidence="1">
    <location>
        <position position="126"/>
    </location>
</feature>
<evidence type="ECO:0000313" key="1">
    <source>
        <dbReference type="EMBL" id="KIK34315.1"/>
    </source>
</evidence>